<evidence type="ECO:0000313" key="4">
    <source>
        <dbReference type="Proteomes" id="UP001301350"/>
    </source>
</evidence>
<dbReference type="AlphaFoldDB" id="A0AAV9J1A5"/>
<sequence length="160" mass="18394">MVGLHERSKLFQTLYAAGSLAAMALFLRWVLYGSAPEYSRFRNFKPRPQEERNLRPLLAGPAEGFYWPPNMREANIEELLERRMQLSREMWQREGRSVTAEDLIRNGGKAAAAKQGTGGRGGSEAERERARVLERLDLLRVEVQRRVQRDREEKAQAPAL</sequence>
<dbReference type="Proteomes" id="UP001301350">
    <property type="component" value="Unassembled WGS sequence"/>
</dbReference>
<proteinExistence type="predicted"/>
<keyword evidence="2" id="KW-0472">Membrane</keyword>
<comment type="caution">
    <text evidence="3">The sequence shown here is derived from an EMBL/GenBank/DDBJ whole genome shotgun (WGS) entry which is preliminary data.</text>
</comment>
<gene>
    <name evidence="3" type="ORF">CDCA_CDCA15G4086</name>
</gene>
<evidence type="ECO:0000256" key="1">
    <source>
        <dbReference type="SAM" id="MobiDB-lite"/>
    </source>
</evidence>
<accession>A0AAV9J1A5</accession>
<name>A0AAV9J1A5_CYACA</name>
<keyword evidence="2" id="KW-0812">Transmembrane</keyword>
<dbReference type="EMBL" id="JANCYW010000015">
    <property type="protein sequence ID" value="KAK4538061.1"/>
    <property type="molecule type" value="Genomic_DNA"/>
</dbReference>
<protein>
    <submittedName>
        <fullName evidence="3">Uncharacterized protein</fullName>
    </submittedName>
</protein>
<feature type="transmembrane region" description="Helical" evidence="2">
    <location>
        <begin position="12"/>
        <end position="32"/>
    </location>
</feature>
<keyword evidence="4" id="KW-1185">Reference proteome</keyword>
<evidence type="ECO:0000313" key="3">
    <source>
        <dbReference type="EMBL" id="KAK4538061.1"/>
    </source>
</evidence>
<reference evidence="3 4" key="1">
    <citation type="submission" date="2022-07" db="EMBL/GenBank/DDBJ databases">
        <title>Genome-wide signatures of adaptation to extreme environments.</title>
        <authorList>
            <person name="Cho C.H."/>
            <person name="Yoon H.S."/>
        </authorList>
    </citation>
    <scope>NUCLEOTIDE SEQUENCE [LARGE SCALE GENOMIC DNA]</scope>
    <source>
        <strain evidence="3 4">DBV 063 E5</strain>
    </source>
</reference>
<organism evidence="3 4">
    <name type="scientific">Cyanidium caldarium</name>
    <name type="common">Red alga</name>
    <dbReference type="NCBI Taxonomy" id="2771"/>
    <lineage>
        <taxon>Eukaryota</taxon>
        <taxon>Rhodophyta</taxon>
        <taxon>Bangiophyceae</taxon>
        <taxon>Cyanidiales</taxon>
        <taxon>Cyanidiaceae</taxon>
        <taxon>Cyanidium</taxon>
    </lineage>
</organism>
<feature type="region of interest" description="Disordered" evidence="1">
    <location>
        <begin position="102"/>
        <end position="128"/>
    </location>
</feature>
<keyword evidence="2" id="KW-1133">Transmembrane helix</keyword>
<evidence type="ECO:0000256" key="2">
    <source>
        <dbReference type="SAM" id="Phobius"/>
    </source>
</evidence>